<dbReference type="AlphaFoldDB" id="A0A2I8VS16"/>
<dbReference type="Proteomes" id="UP000236584">
    <property type="component" value="Plasmid unnamed5"/>
</dbReference>
<geneLocation type="plasmid" evidence="1 2">
    <name>unnamed5</name>
</geneLocation>
<gene>
    <name evidence="1" type="ORF">C2R22_24515</name>
</gene>
<keyword evidence="2" id="KW-1185">Reference proteome</keyword>
<protein>
    <submittedName>
        <fullName evidence="1">Uncharacterized protein</fullName>
    </submittedName>
</protein>
<name>A0A2I8VS16_9EURY</name>
<dbReference type="KEGG" id="srub:C2R22_24515"/>
<evidence type="ECO:0000313" key="2">
    <source>
        <dbReference type="Proteomes" id="UP000236584"/>
    </source>
</evidence>
<accession>A0A2I8VS16</accession>
<evidence type="ECO:0000313" key="1">
    <source>
        <dbReference type="EMBL" id="AUV84695.1"/>
    </source>
</evidence>
<keyword evidence="1" id="KW-0614">Plasmid</keyword>
<sequence length="222" mass="24002">MLRHILIAVILVTATVSGGVVAQEDDSSFWDDFTNDEDDGAPGGLSCIVPFDETTLSDCNDQIATSLDAQVDRATYSASTALDSGDDEESAATDAAAAFAETFNDNSDTLESYANQRFTGNGSEYNVIQLDFQIGDTTQTRYLVADVSGGEFANSSVVEATDRDVDHTVVLHDFAAREASDELSRFVTEYAEDDEDIDSALEHRMASRYLGHIDAPEEVRPS</sequence>
<reference evidence="1 2" key="1">
    <citation type="submission" date="2018-01" db="EMBL/GenBank/DDBJ databases">
        <title>Complete genome sequence of Salinigranum rubrum GX10T, an extremely halophilic archaeon isolated from a marine solar saltern.</title>
        <authorList>
            <person name="Han S."/>
        </authorList>
    </citation>
    <scope>NUCLEOTIDE SEQUENCE [LARGE SCALE GENOMIC DNA]</scope>
    <source>
        <strain evidence="1 2">GX10</strain>
        <plasmid evidence="2">Plasmid unnamed5</plasmid>
    </source>
</reference>
<dbReference type="RefSeq" id="WP_103428373.1">
    <property type="nucleotide sequence ID" value="NZ_CP026314.1"/>
</dbReference>
<organism evidence="1 2">
    <name type="scientific">Salinigranum rubrum</name>
    <dbReference type="NCBI Taxonomy" id="755307"/>
    <lineage>
        <taxon>Archaea</taxon>
        <taxon>Methanobacteriati</taxon>
        <taxon>Methanobacteriota</taxon>
        <taxon>Stenosarchaea group</taxon>
        <taxon>Halobacteria</taxon>
        <taxon>Halobacteriales</taxon>
        <taxon>Haloferacaceae</taxon>
        <taxon>Salinigranum</taxon>
    </lineage>
</organism>
<dbReference type="GeneID" id="35595329"/>
<proteinExistence type="predicted"/>
<dbReference type="EMBL" id="CP026314">
    <property type="protein sequence ID" value="AUV84695.1"/>
    <property type="molecule type" value="Genomic_DNA"/>
</dbReference>